<comment type="caution">
    <text evidence="1">The sequence shown here is derived from an EMBL/GenBank/DDBJ whole genome shotgun (WGS) entry which is preliminary data.</text>
</comment>
<organism evidence="1 2">
    <name type="scientific">Aspergillus campestris (strain IBT 28561)</name>
    <dbReference type="NCBI Taxonomy" id="1392248"/>
    <lineage>
        <taxon>Eukaryota</taxon>
        <taxon>Fungi</taxon>
        <taxon>Dikarya</taxon>
        <taxon>Ascomycota</taxon>
        <taxon>Pezizomycotina</taxon>
        <taxon>Eurotiomycetes</taxon>
        <taxon>Eurotiomycetidae</taxon>
        <taxon>Eurotiales</taxon>
        <taxon>Aspergillaceae</taxon>
        <taxon>Aspergillus</taxon>
        <taxon>Aspergillus subgen. Circumdati</taxon>
    </lineage>
</organism>
<keyword evidence="2" id="KW-1185">Reference proteome</keyword>
<dbReference type="AlphaFoldDB" id="A0A2I1DEM7"/>
<evidence type="ECO:0000313" key="2">
    <source>
        <dbReference type="Proteomes" id="UP000234254"/>
    </source>
</evidence>
<dbReference type="GeneID" id="36540245"/>
<accession>A0A2I1DEM7</accession>
<dbReference type="RefSeq" id="XP_024696910.1">
    <property type="nucleotide sequence ID" value="XM_024832723.1"/>
</dbReference>
<sequence>MEMSSTMLGSGATFDGLAQRLSTTNLVRRERTKERRFLVFTIGSYHSSSSRGEILLPPCLQTEREDQPHGTPIEARAVSWSCSMVSHLLDVQLSFTLYTTHSSSVGNTIGDVLQWGGPTSRTTRKEAMWGFKPSRWKHQRISMLELAKKR</sequence>
<dbReference type="EMBL" id="MSFM01000001">
    <property type="protein sequence ID" value="PKY08316.1"/>
    <property type="molecule type" value="Genomic_DNA"/>
</dbReference>
<reference evidence="1" key="1">
    <citation type="submission" date="2016-12" db="EMBL/GenBank/DDBJ databases">
        <title>The genomes of Aspergillus section Nigri reveals drivers in fungal speciation.</title>
        <authorList>
            <consortium name="DOE Joint Genome Institute"/>
            <person name="Vesth T.C."/>
            <person name="Nybo J."/>
            <person name="Theobald S."/>
            <person name="Brandl J."/>
            <person name="Frisvad J.C."/>
            <person name="Nielsen K.F."/>
            <person name="Lyhne E.K."/>
            <person name="Kogle M.E."/>
            <person name="Kuo A."/>
            <person name="Riley R."/>
            <person name="Clum A."/>
            <person name="Nolan M."/>
            <person name="Lipzen A."/>
            <person name="Salamov A."/>
            <person name="Henrissat B."/>
            <person name="Wiebenga A."/>
            <person name="De vries R.P."/>
            <person name="Grigoriev I.V."/>
            <person name="Mortensen U.H."/>
            <person name="Andersen M.R."/>
            <person name="Baker S.E."/>
        </authorList>
    </citation>
    <scope>NUCLEOTIDE SEQUENCE</scope>
    <source>
        <strain evidence="1">IBT 28561</strain>
    </source>
</reference>
<evidence type="ECO:0000313" key="1">
    <source>
        <dbReference type="EMBL" id="PKY08316.1"/>
    </source>
</evidence>
<proteinExistence type="predicted"/>
<name>A0A2I1DEM7_ASPC2</name>
<dbReference type="VEuPathDB" id="FungiDB:P168DRAFT_13694"/>
<gene>
    <name evidence="1" type="ORF">P168DRAFT_13694</name>
</gene>
<dbReference type="Proteomes" id="UP000234254">
    <property type="component" value="Unassembled WGS sequence"/>
</dbReference>
<protein>
    <submittedName>
        <fullName evidence="1">Uncharacterized protein</fullName>
    </submittedName>
</protein>